<dbReference type="NCBIfam" id="TIGR00756">
    <property type="entry name" value="PPR"/>
    <property type="match status" value="2"/>
</dbReference>
<reference evidence="4" key="1">
    <citation type="journal article" date="2019" name="Sci. Rep.">
        <title>Draft genome of Tanacetum cinerariifolium, the natural source of mosquito coil.</title>
        <authorList>
            <person name="Yamashiro T."/>
            <person name="Shiraishi A."/>
            <person name="Satake H."/>
            <person name="Nakayama K."/>
        </authorList>
    </citation>
    <scope>NUCLEOTIDE SEQUENCE</scope>
</reference>
<feature type="repeat" description="PPR" evidence="3">
    <location>
        <begin position="309"/>
        <end position="343"/>
    </location>
</feature>
<dbReference type="EMBL" id="BKCJ010001450">
    <property type="protein sequence ID" value="GEU41527.1"/>
    <property type="molecule type" value="Genomic_DNA"/>
</dbReference>
<name>A0A6L2JYB8_TANCI</name>
<dbReference type="Gene3D" id="1.25.40.10">
    <property type="entry name" value="Tetratricopeptide repeat domain"/>
    <property type="match status" value="3"/>
</dbReference>
<feature type="repeat" description="PPR" evidence="3">
    <location>
        <begin position="204"/>
        <end position="238"/>
    </location>
</feature>
<evidence type="ECO:0000256" key="2">
    <source>
        <dbReference type="ARBA" id="ARBA00022737"/>
    </source>
</evidence>
<dbReference type="PROSITE" id="PS51375">
    <property type="entry name" value="PPR"/>
    <property type="match status" value="6"/>
</dbReference>
<accession>A0A6L2JYB8</accession>
<dbReference type="PANTHER" id="PTHR47447:SF28">
    <property type="entry name" value="PENTACOTRIPEPTIDE-REPEAT REGION OF PRORP DOMAIN-CONTAINING PROTEIN"/>
    <property type="match status" value="1"/>
</dbReference>
<gene>
    <name evidence="4" type="ORF">Tci_013505</name>
</gene>
<dbReference type="InterPro" id="IPR011990">
    <property type="entry name" value="TPR-like_helical_dom_sf"/>
</dbReference>
<dbReference type="InterPro" id="IPR002885">
    <property type="entry name" value="PPR_rpt"/>
</dbReference>
<dbReference type="PANTHER" id="PTHR47447">
    <property type="entry name" value="OS03G0856100 PROTEIN"/>
    <property type="match status" value="1"/>
</dbReference>
<feature type="repeat" description="PPR" evidence="3">
    <location>
        <begin position="97"/>
        <end position="131"/>
    </location>
</feature>
<sequence>MKTTSQSHHIHTLLTHIQINENFETPDSIFYDLIHFYGDKNDFQKAVDLFFKLDKFRCVASVGLLNCLVSVLCKRKEGLMVVPQVLVKSRLMNIRLDESSFVVLIKGFCRFKKAKSAVGLLCHMFDYGIEIDRSCFSLVLLTLCRLRDLECDEVMGLVKEMRKIGFCFDRMDYVNVIRFLVRCGKGMDALESLSEMKRHGFMPDVVCYTVVLDGVISVGEYECAERLFDEMLLCGLVPDISTYNVYVNGLCKQKKFDNGIMMLSCMEEIGYKPNRVTYNMILSAIYESGEIGLANNFLAQVRRKEVMLNSRTYEIMICRMVDTDYISKALDLLEEMVEKRLLPQSATFDDVLCKLCQKGLVSKALNLLTEMLGKNVLPGCRSWEALLVESQIKHDFKEIDFSDMEITST</sequence>
<feature type="repeat" description="PPR" evidence="3">
    <location>
        <begin position="344"/>
        <end position="378"/>
    </location>
</feature>
<keyword evidence="2" id="KW-0677">Repeat</keyword>
<dbReference type="Pfam" id="PF13041">
    <property type="entry name" value="PPR_2"/>
    <property type="match status" value="1"/>
</dbReference>
<evidence type="ECO:0000256" key="1">
    <source>
        <dbReference type="ARBA" id="ARBA00007626"/>
    </source>
</evidence>
<protein>
    <submittedName>
        <fullName evidence="4">Pentatricopeptide repeat-containing protein At2g38420, mitochondrial</fullName>
    </submittedName>
</protein>
<proteinExistence type="inferred from homology"/>
<feature type="repeat" description="PPR" evidence="3">
    <location>
        <begin position="169"/>
        <end position="203"/>
    </location>
</feature>
<feature type="repeat" description="PPR" evidence="3">
    <location>
        <begin position="239"/>
        <end position="273"/>
    </location>
</feature>
<organism evidence="4">
    <name type="scientific">Tanacetum cinerariifolium</name>
    <name type="common">Dalmatian daisy</name>
    <name type="synonym">Chrysanthemum cinerariifolium</name>
    <dbReference type="NCBI Taxonomy" id="118510"/>
    <lineage>
        <taxon>Eukaryota</taxon>
        <taxon>Viridiplantae</taxon>
        <taxon>Streptophyta</taxon>
        <taxon>Embryophyta</taxon>
        <taxon>Tracheophyta</taxon>
        <taxon>Spermatophyta</taxon>
        <taxon>Magnoliopsida</taxon>
        <taxon>eudicotyledons</taxon>
        <taxon>Gunneridae</taxon>
        <taxon>Pentapetalae</taxon>
        <taxon>asterids</taxon>
        <taxon>campanulids</taxon>
        <taxon>Asterales</taxon>
        <taxon>Asteraceae</taxon>
        <taxon>Asteroideae</taxon>
        <taxon>Anthemideae</taxon>
        <taxon>Anthemidinae</taxon>
        <taxon>Tanacetum</taxon>
    </lineage>
</organism>
<comment type="similarity">
    <text evidence="1">Belongs to the PPR family. P subfamily.</text>
</comment>
<dbReference type="AlphaFoldDB" id="A0A6L2JYB8"/>
<comment type="caution">
    <text evidence="4">The sequence shown here is derived from an EMBL/GenBank/DDBJ whole genome shotgun (WGS) entry which is preliminary data.</text>
</comment>
<evidence type="ECO:0000313" key="4">
    <source>
        <dbReference type="EMBL" id="GEU41527.1"/>
    </source>
</evidence>
<evidence type="ECO:0000256" key="3">
    <source>
        <dbReference type="PROSITE-ProRule" id="PRU00708"/>
    </source>
</evidence>
<dbReference type="Pfam" id="PF01535">
    <property type="entry name" value="PPR"/>
    <property type="match status" value="4"/>
</dbReference>